<evidence type="ECO:0000313" key="11">
    <source>
        <dbReference type="Proteomes" id="UP000501366"/>
    </source>
</evidence>
<dbReference type="PROSITE" id="PS51208">
    <property type="entry name" value="AUTOTRANSPORTER"/>
    <property type="match status" value="1"/>
</dbReference>
<dbReference type="SMART" id="SM00869">
    <property type="entry name" value="Autotransporter"/>
    <property type="match status" value="1"/>
</dbReference>
<dbReference type="PROSITE" id="PS00138">
    <property type="entry name" value="SUBTILASE_SER"/>
    <property type="match status" value="1"/>
</dbReference>
<protein>
    <submittedName>
        <fullName evidence="10">Peptidase S8</fullName>
    </submittedName>
</protein>
<feature type="domain" description="Autotransporter" evidence="9">
    <location>
        <begin position="673"/>
        <end position="934"/>
    </location>
</feature>
<dbReference type="Gene3D" id="2.40.128.130">
    <property type="entry name" value="Autotransporter beta-domain"/>
    <property type="match status" value="1"/>
</dbReference>
<dbReference type="PANTHER" id="PTHR43806:SF11">
    <property type="entry name" value="CEREVISIN-RELATED"/>
    <property type="match status" value="1"/>
</dbReference>
<keyword evidence="3 8" id="KW-0732">Signal</keyword>
<dbReference type="SUPFAM" id="SSF103515">
    <property type="entry name" value="Autotransporter"/>
    <property type="match status" value="1"/>
</dbReference>
<gene>
    <name evidence="10" type="ORF">A4G16_05535</name>
</gene>
<keyword evidence="7" id="KW-0175">Coiled coil</keyword>
<dbReference type="KEGG" id="mgra:A4G16_05535"/>
<dbReference type="Gene3D" id="3.40.50.200">
    <property type="entry name" value="Peptidase S8/S53 domain"/>
    <property type="match status" value="1"/>
</dbReference>
<dbReference type="InterPro" id="IPR023828">
    <property type="entry name" value="Peptidase_S8_Ser-AS"/>
</dbReference>
<name>A0A6G8JI55_9PAST</name>
<dbReference type="CDD" id="cd04848">
    <property type="entry name" value="Peptidases_S8_Autotransporter_serine_protease_like"/>
    <property type="match status" value="1"/>
</dbReference>
<dbReference type="GO" id="GO:0004252">
    <property type="term" value="F:serine-type endopeptidase activity"/>
    <property type="evidence" value="ECO:0007669"/>
    <property type="project" value="UniProtKB-UniRule"/>
</dbReference>
<evidence type="ECO:0000256" key="4">
    <source>
        <dbReference type="ARBA" id="ARBA00022801"/>
    </source>
</evidence>
<dbReference type="Proteomes" id="UP000501366">
    <property type="component" value="Chromosome"/>
</dbReference>
<dbReference type="InterPro" id="IPR036709">
    <property type="entry name" value="Autotransporte_beta_dom_sf"/>
</dbReference>
<dbReference type="RefSeq" id="WP_165889066.1">
    <property type="nucleotide sequence ID" value="NZ_CP015030.1"/>
</dbReference>
<dbReference type="GO" id="GO:0006508">
    <property type="term" value="P:proteolysis"/>
    <property type="evidence" value="ECO:0007669"/>
    <property type="project" value="UniProtKB-KW"/>
</dbReference>
<accession>A0A6G8JI55</accession>
<proteinExistence type="inferred from homology"/>
<dbReference type="PANTHER" id="PTHR43806">
    <property type="entry name" value="PEPTIDASE S8"/>
    <property type="match status" value="1"/>
</dbReference>
<organism evidence="10 11">
    <name type="scientific">Mannheimia granulomatis</name>
    <dbReference type="NCBI Taxonomy" id="85402"/>
    <lineage>
        <taxon>Bacteria</taxon>
        <taxon>Pseudomonadati</taxon>
        <taxon>Pseudomonadota</taxon>
        <taxon>Gammaproteobacteria</taxon>
        <taxon>Pasteurellales</taxon>
        <taxon>Pasteurellaceae</taxon>
        <taxon>Mannheimia</taxon>
    </lineage>
</organism>
<dbReference type="Pfam" id="PF00082">
    <property type="entry name" value="Peptidase_S8"/>
    <property type="match status" value="1"/>
</dbReference>
<dbReference type="PROSITE" id="PS51892">
    <property type="entry name" value="SUBTILASE"/>
    <property type="match status" value="1"/>
</dbReference>
<evidence type="ECO:0000256" key="6">
    <source>
        <dbReference type="PROSITE-ProRule" id="PRU01240"/>
    </source>
</evidence>
<dbReference type="SUPFAM" id="SSF52743">
    <property type="entry name" value="Subtilisin-like"/>
    <property type="match status" value="1"/>
</dbReference>
<dbReference type="PRINTS" id="PR00723">
    <property type="entry name" value="SUBTILISIN"/>
</dbReference>
<dbReference type="InterPro" id="IPR015500">
    <property type="entry name" value="Peptidase_S8_subtilisin-rel"/>
</dbReference>
<keyword evidence="4 6" id="KW-0378">Hydrolase</keyword>
<comment type="similarity">
    <text evidence="1 6">Belongs to the peptidase S8 family.</text>
</comment>
<dbReference type="InterPro" id="IPR034061">
    <property type="entry name" value="Peptidases_S8_Autotransporter"/>
</dbReference>
<dbReference type="AlphaFoldDB" id="A0A6G8JI55"/>
<dbReference type="Pfam" id="PF03797">
    <property type="entry name" value="Autotransporter"/>
    <property type="match status" value="1"/>
</dbReference>
<dbReference type="InterPro" id="IPR050131">
    <property type="entry name" value="Peptidase_S8_subtilisin-like"/>
</dbReference>
<dbReference type="EMBL" id="CP015030">
    <property type="protein sequence ID" value="QIM66870.1"/>
    <property type="molecule type" value="Genomic_DNA"/>
</dbReference>
<feature type="active site" description="Charge relay system" evidence="6">
    <location>
        <position position="353"/>
    </location>
</feature>
<evidence type="ECO:0000256" key="7">
    <source>
        <dbReference type="SAM" id="Coils"/>
    </source>
</evidence>
<evidence type="ECO:0000259" key="9">
    <source>
        <dbReference type="PROSITE" id="PS51208"/>
    </source>
</evidence>
<evidence type="ECO:0000256" key="2">
    <source>
        <dbReference type="ARBA" id="ARBA00022670"/>
    </source>
</evidence>
<feature type="active site" description="Charge relay system" evidence="6">
    <location>
        <position position="118"/>
    </location>
</feature>
<dbReference type="InterPro" id="IPR005546">
    <property type="entry name" value="Autotransporte_beta"/>
</dbReference>
<evidence type="ECO:0000256" key="1">
    <source>
        <dbReference type="ARBA" id="ARBA00011073"/>
    </source>
</evidence>
<evidence type="ECO:0000313" key="10">
    <source>
        <dbReference type="EMBL" id="QIM66870.1"/>
    </source>
</evidence>
<evidence type="ECO:0000256" key="3">
    <source>
        <dbReference type="ARBA" id="ARBA00022729"/>
    </source>
</evidence>
<dbReference type="InterPro" id="IPR036852">
    <property type="entry name" value="Peptidase_S8/S53_dom_sf"/>
</dbReference>
<reference evidence="10 11" key="1">
    <citation type="submission" date="2016-03" db="EMBL/GenBank/DDBJ databases">
        <authorList>
            <person name="Bojesen A.M."/>
            <person name="Planet P."/>
            <person name="Hansen M.J."/>
        </authorList>
    </citation>
    <scope>NUCLEOTIDE SEQUENCE [LARGE SCALE GENOMIC DNA]</scope>
    <source>
        <strain evidence="10 11">B 234/94</strain>
    </source>
</reference>
<feature type="coiled-coil region" evidence="7">
    <location>
        <begin position="150"/>
        <end position="181"/>
    </location>
</feature>
<feature type="chain" id="PRO_5026114610" evidence="8">
    <location>
        <begin position="29"/>
        <end position="934"/>
    </location>
</feature>
<evidence type="ECO:0000256" key="5">
    <source>
        <dbReference type="ARBA" id="ARBA00022825"/>
    </source>
</evidence>
<evidence type="ECO:0000256" key="8">
    <source>
        <dbReference type="SAM" id="SignalP"/>
    </source>
</evidence>
<feature type="signal peptide" evidence="8">
    <location>
        <begin position="1"/>
        <end position="28"/>
    </location>
</feature>
<sequence length="934" mass="104158">MLEKKYYFNKSCIAMAISTFLSTSLAYANSLESPHSTIKLSDEISSKYSGKGVKLGVLDGGFVVQHPLHSSKLHPSNFKLTSPDGKVLTYDPSYLQFEVKPVEQENGKKALAALFETHGLGVSGVISAKASKENGFKGGVAKDAEIHIATNTANRSLAELIAEAQKAENQGEEQEEKENQKPNFDELAKADLLLAKDKKLSFERLEWATALNKLVERNLFAINNSWNLDPISDNIADFDKFYHSLSTDKQNSLLQAVLNAKKKNTLLVFAAGNESKKQVGVMAMLPRYLPELEKHYLSVVAVDNKNDLTEYSNHCGVSKNWCVAAPGNLAVLNAVPDKNLKPQYNFGKEEGTSLAAPVVTGALAILKERFNYLAPTQIRDTLLTTATDLGEKGVDDKYGWGVINLAKAINGPSQFLNDEIVNVTQDDRWKNDFSSKFKFTKRGEKSLDLAGKNNIAQINIEQGRLNLSGITQTKLVQNNAHLGVNQTEIEKNYIAAENSQLTLLDNNGLIGKDKAIIQLNGSLKISDKLTENSKQGSISATVVKLHDKASYQGGFTKLIDNKNLTNRGLMQDLYFKQSEIIAKVNSNKAFTDPNANDNAKSGLSLLNQLRTSSLAYRQGVYNNWLQSALEQKKLGQLHYAVSNHIYADALALLRHQNAKQLNHIQHHLFTAAYSPQKTSVWLEHSGQKHSKVAIKQSSSALSLTHKLNDKALLSATLMRKNHHMDKDFAHADLKQTSLNIGLRYPLADHWFSELALQFGQQKYNQRRWYKKSQLGQAQNKGHHMGGEIRVGYQFMPQTWIIEPSLGVQFIQTRMKALNEKGELATNTAALRYNDINLTPSVKLKYTVKFEQGSISPYVGLNYLHRVKGKESKITSQLNGYPLQSYATQKRNHALNLEAGMQFQYKNWFISANVDYDRIKSTNAFGWKTNIGLTF</sequence>
<keyword evidence="2 6" id="KW-0645">Protease</keyword>
<feature type="active site" description="Charge relay system" evidence="6">
    <location>
        <position position="59"/>
    </location>
</feature>
<keyword evidence="5 6" id="KW-0720">Serine protease</keyword>
<dbReference type="InterPro" id="IPR000209">
    <property type="entry name" value="Peptidase_S8/S53_dom"/>
</dbReference>